<reference evidence="1" key="2">
    <citation type="submission" date="2015-03" db="EMBL/GenBank/DDBJ databases">
        <authorList>
            <person name="Chow C.-E.T."/>
            <person name="Winget D.M."/>
            <person name="White R.A.III."/>
            <person name="Hallam S.J."/>
            <person name="Suttle C.A."/>
        </authorList>
    </citation>
    <scope>NUCLEOTIDE SEQUENCE</scope>
    <source>
        <strain evidence="1">Anoxic3_1</strain>
    </source>
</reference>
<organism evidence="1">
    <name type="scientific">uncultured marine virus</name>
    <dbReference type="NCBI Taxonomy" id="186617"/>
    <lineage>
        <taxon>Viruses</taxon>
        <taxon>environmental samples</taxon>
    </lineage>
</organism>
<dbReference type="EMBL" id="KR029577">
    <property type="protein sequence ID" value="AKH45830.1"/>
    <property type="molecule type" value="Genomic_DNA"/>
</dbReference>
<accession>A0A0F7L1S9</accession>
<evidence type="ECO:0000313" key="1">
    <source>
        <dbReference type="EMBL" id="AKH45830.1"/>
    </source>
</evidence>
<protein>
    <submittedName>
        <fullName evidence="1">Uncharacterized protein</fullName>
    </submittedName>
</protein>
<name>A0A0F7L1S9_9VIRU</name>
<reference evidence="1" key="1">
    <citation type="journal article" date="2015" name="Front. Microbiol.">
        <title>Combining genomic sequencing methods to explore viral diversity and reveal potential virus-host interactions.</title>
        <authorList>
            <person name="Chow C.E."/>
            <person name="Winget D.M."/>
            <person name="White R.A.III."/>
            <person name="Hallam S.J."/>
            <person name="Suttle C.A."/>
        </authorList>
    </citation>
    <scope>NUCLEOTIDE SEQUENCE</scope>
    <source>
        <strain evidence="1">Anoxic3_1</strain>
    </source>
</reference>
<sequence length="76" mass="7999">MTAALSFSWKPPPTALATGSISNGSWPRVAKAAISRCSTHGTSTPNISLGSRRRKPGASLLRLIAWTSENWSASMG</sequence>
<proteinExistence type="predicted"/>